<accession>A0A5K0ZDM1</accession>
<dbReference type="PANTHER" id="PTHR48475">
    <property type="entry name" value="RIBONUCLEASE H"/>
    <property type="match status" value="1"/>
</dbReference>
<dbReference type="SUPFAM" id="SSF53098">
    <property type="entry name" value="Ribonuclease H-like"/>
    <property type="match status" value="1"/>
</dbReference>
<gene>
    <name evidence="2" type="ORF">NYM_LOCUS9905</name>
</gene>
<dbReference type="InterPro" id="IPR012337">
    <property type="entry name" value="RNaseH-like_sf"/>
</dbReference>
<dbReference type="InterPro" id="IPR002156">
    <property type="entry name" value="RNaseH_domain"/>
</dbReference>
<proteinExistence type="predicted"/>
<protein>
    <recommendedName>
        <fullName evidence="1">RNase H type-1 domain-containing protein</fullName>
    </recommendedName>
</protein>
<dbReference type="GO" id="GO:0004523">
    <property type="term" value="F:RNA-DNA hybrid ribonuclease activity"/>
    <property type="evidence" value="ECO:0007669"/>
    <property type="project" value="InterPro"/>
</dbReference>
<sequence length="88" mass="10210">MFFDHSKDKDGIGVGILPITHEKEMIPYYLRSEFISTHNIAKYEALKHGLRILLSFNIENVHAYVDSLLIVNQVNEKWKVKDAKLTSH</sequence>
<dbReference type="GO" id="GO:0003676">
    <property type="term" value="F:nucleic acid binding"/>
    <property type="evidence" value="ECO:0007669"/>
    <property type="project" value="InterPro"/>
</dbReference>
<dbReference type="InterPro" id="IPR036397">
    <property type="entry name" value="RNaseH_sf"/>
</dbReference>
<feature type="domain" description="RNase H type-1" evidence="1">
    <location>
        <begin position="1"/>
        <end position="88"/>
    </location>
</feature>
<dbReference type="PANTHER" id="PTHR48475:SF1">
    <property type="entry name" value="RNASE H TYPE-1 DOMAIN-CONTAINING PROTEIN"/>
    <property type="match status" value="1"/>
</dbReference>
<name>A0A5K0ZDM1_9MAGN</name>
<organism evidence="2">
    <name type="scientific">Nymphaea colorata</name>
    <name type="common">pocket water lily</name>
    <dbReference type="NCBI Taxonomy" id="210225"/>
    <lineage>
        <taxon>Eukaryota</taxon>
        <taxon>Viridiplantae</taxon>
        <taxon>Streptophyta</taxon>
        <taxon>Embryophyta</taxon>
        <taxon>Tracheophyta</taxon>
        <taxon>Spermatophyta</taxon>
        <taxon>Magnoliopsida</taxon>
        <taxon>Nymphaeales</taxon>
        <taxon>Nymphaeaceae</taxon>
        <taxon>Nymphaea</taxon>
    </lineage>
</organism>
<dbReference type="Gene3D" id="3.30.420.10">
    <property type="entry name" value="Ribonuclease H-like superfamily/Ribonuclease H"/>
    <property type="match status" value="1"/>
</dbReference>
<reference evidence="2" key="1">
    <citation type="submission" date="2019-09" db="EMBL/GenBank/DDBJ databases">
        <authorList>
            <person name="Zhang L."/>
        </authorList>
    </citation>
    <scope>NUCLEOTIDE SEQUENCE</scope>
</reference>
<dbReference type="PROSITE" id="PS50879">
    <property type="entry name" value="RNASE_H_1"/>
    <property type="match status" value="1"/>
</dbReference>
<dbReference type="Pfam" id="PF13456">
    <property type="entry name" value="RVT_3"/>
    <property type="match status" value="1"/>
</dbReference>
<dbReference type="EMBL" id="LR721778">
    <property type="protein sequence ID" value="VVV87635.1"/>
    <property type="molecule type" value="Genomic_DNA"/>
</dbReference>
<dbReference type="Gramene" id="NC13G0148850.1">
    <property type="protein sequence ID" value="NC13G0148850.1:cds"/>
    <property type="gene ID" value="NC13G0148850"/>
</dbReference>
<evidence type="ECO:0000259" key="1">
    <source>
        <dbReference type="PROSITE" id="PS50879"/>
    </source>
</evidence>
<evidence type="ECO:0000313" key="2">
    <source>
        <dbReference type="EMBL" id="VVV87635.1"/>
    </source>
</evidence>
<dbReference type="AlphaFoldDB" id="A0A5K0ZDM1"/>